<keyword evidence="1" id="KW-0812">Transmembrane</keyword>
<dbReference type="AlphaFoldDB" id="A0A8J7YSB1"/>
<feature type="transmembrane region" description="Helical" evidence="1">
    <location>
        <begin position="12"/>
        <end position="34"/>
    </location>
</feature>
<dbReference type="EMBL" id="JAACVF010000101">
    <property type="protein sequence ID" value="NCN65224.1"/>
    <property type="molecule type" value="Genomic_DNA"/>
</dbReference>
<name>A0A8J7YSB1_9ARCH</name>
<evidence type="ECO:0000313" key="2">
    <source>
        <dbReference type="EMBL" id="NCN65224.1"/>
    </source>
</evidence>
<comment type="caution">
    <text evidence="2">The sequence shown here is derived from an EMBL/GenBank/DDBJ whole genome shotgun (WGS) entry which is preliminary data.</text>
</comment>
<keyword evidence="1" id="KW-1133">Transmembrane helix</keyword>
<evidence type="ECO:0000256" key="1">
    <source>
        <dbReference type="SAM" id="Phobius"/>
    </source>
</evidence>
<gene>
    <name evidence="3" type="ORF">GW779_02145</name>
    <name evidence="2" type="ORF">GW910_04060</name>
</gene>
<dbReference type="EMBL" id="JAACQH010000038">
    <property type="protein sequence ID" value="NCS91211.1"/>
    <property type="molecule type" value="Genomic_DNA"/>
</dbReference>
<evidence type="ECO:0000313" key="3">
    <source>
        <dbReference type="EMBL" id="NCS91211.1"/>
    </source>
</evidence>
<dbReference type="Proteomes" id="UP000738826">
    <property type="component" value="Unassembled WGS sequence"/>
</dbReference>
<dbReference type="Proteomes" id="UP000768163">
    <property type="component" value="Unassembled WGS sequence"/>
</dbReference>
<feature type="transmembrane region" description="Helical" evidence="1">
    <location>
        <begin position="40"/>
        <end position="61"/>
    </location>
</feature>
<evidence type="ECO:0000313" key="4">
    <source>
        <dbReference type="Proteomes" id="UP000768163"/>
    </source>
</evidence>
<sequence>MKITVEAGDKNARLIGKILFVLGGFFILMALMSVATTSLIFPSFILTVIGGILLLSGLFLMMKI</sequence>
<reference evidence="2" key="1">
    <citation type="submission" date="2019-11" db="EMBL/GenBank/DDBJ databases">
        <title>Lipid analysis of CO2-rich subsurface aquifers suggests an autotrophy-based deep biosphere with lysolipids enriched in CPR bacteria.</title>
        <authorList>
            <person name="Probst A.J."/>
            <person name="Elling F.J."/>
            <person name="Castelle C.J."/>
            <person name="Zhu Q."/>
            <person name="Elvert M."/>
            <person name="Birarda G."/>
            <person name="Holman H.-Y."/>
            <person name="Lane K.R."/>
            <person name="Ladd B."/>
            <person name="Ryan M.C."/>
            <person name="Woyke T."/>
            <person name="Hinrichs K.-U."/>
            <person name="Banfield J.F."/>
        </authorList>
    </citation>
    <scope>NUCLEOTIDE SEQUENCE</scope>
    <source>
        <strain evidence="2">CG_2015-01_33_1645</strain>
        <strain evidence="3">CG_2015-04_33_537</strain>
    </source>
</reference>
<protein>
    <submittedName>
        <fullName evidence="2">Uncharacterized protein</fullName>
    </submittedName>
</protein>
<accession>A0A8J7YSB1</accession>
<proteinExistence type="predicted"/>
<keyword evidence="1" id="KW-0472">Membrane</keyword>
<organism evidence="2 4">
    <name type="scientific">Candidatus Altarchaeum hamiconexum</name>
    <dbReference type="NCBI Taxonomy" id="1803513"/>
    <lineage>
        <taxon>Archaea</taxon>
        <taxon>Candidatus Altarchaeota</taxon>
        <taxon>Candidatus Altiarchaeia</taxon>
        <taxon>Candidatus Altarchaeales</taxon>
        <taxon>Candidatus Altarchaeaceae</taxon>
        <taxon>Candidatus Altarchaeum</taxon>
    </lineage>
</organism>